<organism evidence="12 13">
    <name type="scientific">Thalassotalea fonticola</name>
    <dbReference type="NCBI Taxonomy" id="3065649"/>
    <lineage>
        <taxon>Bacteria</taxon>
        <taxon>Pseudomonadati</taxon>
        <taxon>Pseudomonadota</taxon>
        <taxon>Gammaproteobacteria</taxon>
        <taxon>Alteromonadales</taxon>
        <taxon>Colwelliaceae</taxon>
        <taxon>Thalassotalea</taxon>
    </lineage>
</organism>
<accession>A0ABZ0GW91</accession>
<evidence type="ECO:0000256" key="4">
    <source>
        <dbReference type="ARBA" id="ARBA00023012"/>
    </source>
</evidence>
<feature type="DNA-binding region" description="OmpR/PhoB-type" evidence="9">
    <location>
        <begin position="128"/>
        <end position="227"/>
    </location>
</feature>
<dbReference type="CDD" id="cd00383">
    <property type="entry name" value="trans_reg_C"/>
    <property type="match status" value="1"/>
</dbReference>
<dbReference type="SMART" id="SM00448">
    <property type="entry name" value="REC"/>
    <property type="match status" value="1"/>
</dbReference>
<dbReference type="Pfam" id="PF00072">
    <property type="entry name" value="Response_reg"/>
    <property type="match status" value="1"/>
</dbReference>
<dbReference type="InterPro" id="IPR001867">
    <property type="entry name" value="OmpR/PhoB-type_DNA-bd"/>
</dbReference>
<evidence type="ECO:0000256" key="6">
    <source>
        <dbReference type="ARBA" id="ARBA00023125"/>
    </source>
</evidence>
<dbReference type="InterPro" id="IPR039420">
    <property type="entry name" value="WalR-like"/>
</dbReference>
<evidence type="ECO:0000256" key="1">
    <source>
        <dbReference type="ARBA" id="ARBA00004496"/>
    </source>
</evidence>
<dbReference type="PANTHER" id="PTHR48111">
    <property type="entry name" value="REGULATOR OF RPOS"/>
    <property type="match status" value="1"/>
</dbReference>
<feature type="domain" description="OmpR/PhoB-type" evidence="11">
    <location>
        <begin position="128"/>
        <end position="227"/>
    </location>
</feature>
<dbReference type="Gene3D" id="1.10.10.10">
    <property type="entry name" value="Winged helix-like DNA-binding domain superfamily/Winged helix DNA-binding domain"/>
    <property type="match status" value="1"/>
</dbReference>
<evidence type="ECO:0000256" key="2">
    <source>
        <dbReference type="ARBA" id="ARBA00022490"/>
    </source>
</evidence>
<dbReference type="InterPro" id="IPR036388">
    <property type="entry name" value="WH-like_DNA-bd_sf"/>
</dbReference>
<evidence type="ECO:0000313" key="13">
    <source>
        <dbReference type="Proteomes" id="UP001301442"/>
    </source>
</evidence>
<dbReference type="InterPro" id="IPR011006">
    <property type="entry name" value="CheY-like_superfamily"/>
</dbReference>
<evidence type="ECO:0000313" key="12">
    <source>
        <dbReference type="EMBL" id="WOH39501.1"/>
    </source>
</evidence>
<evidence type="ECO:0000256" key="9">
    <source>
        <dbReference type="PROSITE-ProRule" id="PRU01091"/>
    </source>
</evidence>
<dbReference type="PROSITE" id="PS50110">
    <property type="entry name" value="RESPONSE_REGULATORY"/>
    <property type="match status" value="1"/>
</dbReference>
<evidence type="ECO:0000256" key="8">
    <source>
        <dbReference type="PROSITE-ProRule" id="PRU00169"/>
    </source>
</evidence>
<dbReference type="InterPro" id="IPR016032">
    <property type="entry name" value="Sig_transdc_resp-reg_C-effctor"/>
</dbReference>
<evidence type="ECO:0000259" key="10">
    <source>
        <dbReference type="PROSITE" id="PS50110"/>
    </source>
</evidence>
<dbReference type="Gene3D" id="3.40.50.2300">
    <property type="match status" value="1"/>
</dbReference>
<dbReference type="InterPro" id="IPR001789">
    <property type="entry name" value="Sig_transdc_resp-reg_receiver"/>
</dbReference>
<keyword evidence="4" id="KW-0902">Two-component regulatory system</keyword>
<keyword evidence="2" id="KW-0963">Cytoplasm</keyword>
<feature type="domain" description="Response regulatory" evidence="10">
    <location>
        <begin position="2"/>
        <end position="115"/>
    </location>
</feature>
<dbReference type="EMBL" id="CP136600">
    <property type="protein sequence ID" value="WOH39501.1"/>
    <property type="molecule type" value="Genomic_DNA"/>
</dbReference>
<evidence type="ECO:0000256" key="5">
    <source>
        <dbReference type="ARBA" id="ARBA00023015"/>
    </source>
</evidence>
<dbReference type="SMART" id="SM00862">
    <property type="entry name" value="Trans_reg_C"/>
    <property type="match status" value="1"/>
</dbReference>
<protein>
    <submittedName>
        <fullName evidence="12">Response regulator transcription factor</fullName>
    </submittedName>
</protein>
<feature type="modified residue" description="4-aspartylphosphate" evidence="8">
    <location>
        <position position="51"/>
    </location>
</feature>
<keyword evidence="3 8" id="KW-0597">Phosphoprotein</keyword>
<reference evidence="12 13" key="1">
    <citation type="submission" date="2023-09" db="EMBL/GenBank/DDBJ databases">
        <authorList>
            <person name="Qi X."/>
        </authorList>
    </citation>
    <scope>NUCLEOTIDE SEQUENCE [LARGE SCALE GENOMIC DNA]</scope>
    <source>
        <strain evidence="12 13">S1-1</strain>
    </source>
</reference>
<keyword evidence="5" id="KW-0805">Transcription regulation</keyword>
<gene>
    <name evidence="12" type="ORF">RI844_09800</name>
</gene>
<dbReference type="Proteomes" id="UP001301442">
    <property type="component" value="Chromosome"/>
</dbReference>
<evidence type="ECO:0000259" key="11">
    <source>
        <dbReference type="PROSITE" id="PS51755"/>
    </source>
</evidence>
<evidence type="ECO:0000256" key="7">
    <source>
        <dbReference type="ARBA" id="ARBA00023163"/>
    </source>
</evidence>
<keyword evidence="7" id="KW-0804">Transcription</keyword>
<keyword evidence="13" id="KW-1185">Reference proteome</keyword>
<dbReference type="CDD" id="cd17623">
    <property type="entry name" value="REC_OmpR_CpxR"/>
    <property type="match status" value="1"/>
</dbReference>
<dbReference type="Pfam" id="PF00486">
    <property type="entry name" value="Trans_reg_C"/>
    <property type="match status" value="1"/>
</dbReference>
<sequence>MKILIADDDVELCQLLKEYLEQEGMTVQTVPDGHSAIEILNTQVFDILILDVMMPKLNGFDTLKELRTNSDIAVIMLTARGEKVDRITGLEMGADDYIAKPCDPRELIARIRAVTRRSLNIESNKSDSDVMQLDNVTVLKTSRQVMLADDYLELTSTEFDLLLVLIDKAGDLVSREELSQNGLGKQLKVYDRSIDVHVSNLRKKLGPDSQERERIKTVRGTGYQYVIYPDV</sequence>
<dbReference type="SUPFAM" id="SSF46894">
    <property type="entry name" value="C-terminal effector domain of the bipartite response regulators"/>
    <property type="match status" value="1"/>
</dbReference>
<dbReference type="SUPFAM" id="SSF52172">
    <property type="entry name" value="CheY-like"/>
    <property type="match status" value="1"/>
</dbReference>
<dbReference type="RefSeq" id="WP_348398267.1">
    <property type="nucleotide sequence ID" value="NZ_CP136600.1"/>
</dbReference>
<comment type="subcellular location">
    <subcellularLocation>
        <location evidence="1">Cytoplasm</location>
    </subcellularLocation>
</comment>
<name>A0ABZ0GW91_9GAMM</name>
<proteinExistence type="predicted"/>
<evidence type="ECO:0000256" key="3">
    <source>
        <dbReference type="ARBA" id="ARBA00022553"/>
    </source>
</evidence>
<keyword evidence="6 9" id="KW-0238">DNA-binding</keyword>
<dbReference type="InterPro" id="IPR058124">
    <property type="entry name" value="CpxR-like_REC"/>
</dbReference>
<dbReference type="PANTHER" id="PTHR48111:SF39">
    <property type="entry name" value="TRANSCRIPTIONAL REGULATORY PROTEIN CPXR"/>
    <property type="match status" value="1"/>
</dbReference>
<dbReference type="PROSITE" id="PS51755">
    <property type="entry name" value="OMPR_PHOB"/>
    <property type="match status" value="1"/>
</dbReference>
<dbReference type="Gene3D" id="6.10.250.690">
    <property type="match status" value="1"/>
</dbReference>